<dbReference type="EMBL" id="CAFBQH010000009">
    <property type="protein sequence ID" value="CAB5045374.1"/>
    <property type="molecule type" value="Genomic_DNA"/>
</dbReference>
<reference evidence="4" key="1">
    <citation type="submission" date="2020-05" db="EMBL/GenBank/DDBJ databases">
        <authorList>
            <person name="Chiriac C."/>
            <person name="Salcher M."/>
            <person name="Ghai R."/>
            <person name="Kavagutti S V."/>
        </authorList>
    </citation>
    <scope>NUCLEOTIDE SEQUENCE</scope>
</reference>
<evidence type="ECO:0000313" key="4">
    <source>
        <dbReference type="EMBL" id="CAB5045374.1"/>
    </source>
</evidence>
<evidence type="ECO:0000259" key="1">
    <source>
        <dbReference type="Pfam" id="PF03364"/>
    </source>
</evidence>
<protein>
    <submittedName>
        <fullName evidence="4">Unannotated protein</fullName>
    </submittedName>
</protein>
<dbReference type="PANTHER" id="PTHR39683">
    <property type="entry name" value="CONSERVED PROTEIN TB16.3"/>
    <property type="match status" value="1"/>
</dbReference>
<name>A0A6J7SV72_9ZZZZ</name>
<dbReference type="InterPro" id="IPR023393">
    <property type="entry name" value="START-like_dom_sf"/>
</dbReference>
<gene>
    <name evidence="2" type="ORF">UFOPK2334_00011</name>
    <name evidence="3" type="ORF">UFOPK2870_00003</name>
    <name evidence="4" type="ORF">UFOPK4293_00255</name>
</gene>
<accession>A0A6J7SV72</accession>
<evidence type="ECO:0000313" key="3">
    <source>
        <dbReference type="EMBL" id="CAB4750398.1"/>
    </source>
</evidence>
<dbReference type="InterPro" id="IPR005031">
    <property type="entry name" value="COQ10_START"/>
</dbReference>
<sequence length="144" mass="16313">MTDRAAQTTLISAPLTSCWDVVLGFEKYPDWAKDVKEAHVLTRDSEGRGLRVEYRASALGRSTRYTLEYDYSEQPARLSWHLVEGDIMRALNGAYSFVEVDGGTQVFYELELELVVPLPGFVKRRAEARILIEAVKELKARAES</sequence>
<evidence type="ECO:0000313" key="2">
    <source>
        <dbReference type="EMBL" id="CAB4662176.1"/>
    </source>
</evidence>
<feature type="domain" description="Coenzyme Q-binding protein COQ10 START" evidence="1">
    <location>
        <begin position="11"/>
        <end position="131"/>
    </location>
</feature>
<dbReference type="Pfam" id="PF03364">
    <property type="entry name" value="Polyketide_cyc"/>
    <property type="match status" value="1"/>
</dbReference>
<dbReference type="SUPFAM" id="SSF55961">
    <property type="entry name" value="Bet v1-like"/>
    <property type="match status" value="1"/>
</dbReference>
<dbReference type="EMBL" id="CAEZXA010000001">
    <property type="protein sequence ID" value="CAB4662176.1"/>
    <property type="molecule type" value="Genomic_DNA"/>
</dbReference>
<proteinExistence type="predicted"/>
<dbReference type="PANTHER" id="PTHR39683:SF4">
    <property type="entry name" value="COENZYME Q-BINDING PROTEIN COQ10 START DOMAIN-CONTAINING PROTEIN"/>
    <property type="match status" value="1"/>
</dbReference>
<dbReference type="EMBL" id="CAEZZL010000001">
    <property type="protein sequence ID" value="CAB4750398.1"/>
    <property type="molecule type" value="Genomic_DNA"/>
</dbReference>
<dbReference type="Gene3D" id="3.30.530.20">
    <property type="match status" value="1"/>
</dbReference>
<organism evidence="4">
    <name type="scientific">freshwater metagenome</name>
    <dbReference type="NCBI Taxonomy" id="449393"/>
    <lineage>
        <taxon>unclassified sequences</taxon>
        <taxon>metagenomes</taxon>
        <taxon>ecological metagenomes</taxon>
    </lineage>
</organism>
<dbReference type="AlphaFoldDB" id="A0A6J7SV72"/>